<dbReference type="InterPro" id="IPR013509">
    <property type="entry name" value="RNR_lsu_N"/>
</dbReference>
<evidence type="ECO:0000313" key="12">
    <source>
        <dbReference type="Proteomes" id="UP000054010"/>
    </source>
</evidence>
<accession>E1IAQ5</accession>
<dbReference type="PANTHER" id="PTHR43371">
    <property type="entry name" value="VITAMIN B12-DEPENDENT RIBONUCLEOTIDE REDUCTASE"/>
    <property type="match status" value="1"/>
</dbReference>
<organism evidence="11 12">
    <name type="scientific">Oscillochloris trichoides DG-6</name>
    <dbReference type="NCBI Taxonomy" id="765420"/>
    <lineage>
        <taxon>Bacteria</taxon>
        <taxon>Bacillati</taxon>
        <taxon>Chloroflexota</taxon>
        <taxon>Chloroflexia</taxon>
        <taxon>Chloroflexales</taxon>
        <taxon>Chloroflexineae</taxon>
        <taxon>Oscillochloridaceae</taxon>
        <taxon>Oscillochloris</taxon>
    </lineage>
</organism>
<evidence type="ECO:0000259" key="9">
    <source>
        <dbReference type="Pfam" id="PF00317"/>
    </source>
</evidence>
<reference evidence="11 12" key="1">
    <citation type="journal article" date="2011" name="J. Bacteriol.">
        <title>Draft genome sequence of the anoxygenic filamentous phototrophic bacterium Oscillochloris trichoides subsp. DG-6.</title>
        <authorList>
            <person name="Kuznetsov B.B."/>
            <person name="Ivanovsky R.N."/>
            <person name="Keppen O.I."/>
            <person name="Sukhacheva M.V."/>
            <person name="Bumazhkin B.K."/>
            <person name="Patutina E.O."/>
            <person name="Beletsky A.V."/>
            <person name="Mardanov A.V."/>
            <person name="Baslerov R.V."/>
            <person name="Panteleeva A.N."/>
            <person name="Kolganova T.V."/>
            <person name="Ravin N.V."/>
            <person name="Skryabin K.G."/>
        </authorList>
    </citation>
    <scope>NUCLEOTIDE SEQUENCE [LARGE SCALE GENOMIC DNA]</scope>
    <source>
        <strain evidence="11 12">DG-6</strain>
    </source>
</reference>
<keyword evidence="3" id="KW-0846">Cobalamin</keyword>
<dbReference type="Pfam" id="PF00317">
    <property type="entry name" value="Ribonuc_red_lgN"/>
    <property type="match status" value="1"/>
</dbReference>
<evidence type="ECO:0000256" key="8">
    <source>
        <dbReference type="RuleBase" id="RU003410"/>
    </source>
</evidence>
<dbReference type="GO" id="GO:0004748">
    <property type="term" value="F:ribonucleoside-diphosphate reductase activity, thioredoxin disulfide as acceptor"/>
    <property type="evidence" value="ECO:0007669"/>
    <property type="project" value="UniProtKB-EC"/>
</dbReference>
<dbReference type="STRING" id="765420.OSCT_0406"/>
<keyword evidence="12" id="KW-1185">Reference proteome</keyword>
<comment type="function">
    <text evidence="8">Provides the precursors necessary for DNA synthesis. Catalyzes the biosynthesis of deoxyribonucleotides from the corresponding ribonucleotides.</text>
</comment>
<keyword evidence="6" id="KW-0170">Cobalt</keyword>
<dbReference type="Pfam" id="PF02867">
    <property type="entry name" value="Ribonuc_red_lgC"/>
    <property type="match status" value="1"/>
</dbReference>
<dbReference type="EC" id="1.17.4.1" evidence="2 8"/>
<dbReference type="AlphaFoldDB" id="E1IAQ5"/>
<dbReference type="GO" id="GO:0031419">
    <property type="term" value="F:cobalamin binding"/>
    <property type="evidence" value="ECO:0007669"/>
    <property type="project" value="UniProtKB-KW"/>
</dbReference>
<protein>
    <recommendedName>
        <fullName evidence="2 8">Ribonucleoside-diphosphate reductase</fullName>
        <ecNumber evidence="2 8">1.17.4.1</ecNumber>
    </recommendedName>
</protein>
<dbReference type="PANTHER" id="PTHR43371:SF1">
    <property type="entry name" value="RIBONUCLEOSIDE-DIPHOSPHATE REDUCTASE"/>
    <property type="match status" value="1"/>
</dbReference>
<evidence type="ECO:0000256" key="2">
    <source>
        <dbReference type="ARBA" id="ARBA00012274"/>
    </source>
</evidence>
<evidence type="ECO:0000256" key="4">
    <source>
        <dbReference type="ARBA" id="ARBA00023002"/>
    </source>
</evidence>
<dbReference type="SUPFAM" id="SSF51998">
    <property type="entry name" value="PFL-like glycyl radical enzymes"/>
    <property type="match status" value="1"/>
</dbReference>
<dbReference type="InterPro" id="IPR000788">
    <property type="entry name" value="RNR_lg_C"/>
</dbReference>
<comment type="caution">
    <text evidence="11">The sequence shown here is derived from an EMBL/GenBank/DDBJ whole genome shotgun (WGS) entry which is preliminary data.</text>
</comment>
<dbReference type="InterPro" id="IPR008926">
    <property type="entry name" value="RNR_R1-su_N"/>
</dbReference>
<dbReference type="GO" id="GO:0009263">
    <property type="term" value="P:deoxyribonucleotide biosynthetic process"/>
    <property type="evidence" value="ECO:0007669"/>
    <property type="project" value="UniProtKB-KW"/>
</dbReference>
<dbReference type="InterPro" id="IPR050862">
    <property type="entry name" value="RdRp_reductase_class-2"/>
</dbReference>
<proteinExistence type="inferred from homology"/>
<sequence length="306" mass="33526">MTKPAAPPAALSEIARTVLKKRYLIKDEQGKVTETPETMFQRVAETIAGIDARYGATPSQVKARTETFYHMMTQGLFEPNSPTLMNAGRPLGMLSACFVLPVDDSLESIYETMKHAALVHQSGGGTGFSFSRLRPHNDIVRSTMGVASGPVSFMEVYNYSTEAIKQGGTRRGANMGILRCDHPDILHFISVKQDLSRVTNFNISVAITDAFMQAVANDEEYNLLNPRTGLVQLAVREPLKHPFTGEVLVEANQPMRLRARVVFDLIIQCAHATGEPGLFFVDRTNEGNPVPALGEYEATNPLSLAA</sequence>
<comment type="cofactor">
    <cofactor evidence="1">
        <name>adenosylcob(III)alamin</name>
        <dbReference type="ChEBI" id="CHEBI:18408"/>
    </cofactor>
</comment>
<dbReference type="UniPathway" id="UPA00326"/>
<dbReference type="Gene3D" id="3.20.70.20">
    <property type="match status" value="1"/>
</dbReference>
<dbReference type="HOGENOM" id="CLU_079049_0_0_0"/>
<evidence type="ECO:0000259" key="10">
    <source>
        <dbReference type="Pfam" id="PF02867"/>
    </source>
</evidence>
<evidence type="ECO:0000256" key="6">
    <source>
        <dbReference type="ARBA" id="ARBA00023285"/>
    </source>
</evidence>
<feature type="domain" description="Ribonucleotide reductase large subunit C-terminal" evidence="10">
    <location>
        <begin position="95"/>
        <end position="301"/>
    </location>
</feature>
<evidence type="ECO:0000256" key="5">
    <source>
        <dbReference type="ARBA" id="ARBA00023116"/>
    </source>
</evidence>
<comment type="catalytic activity">
    <reaction evidence="7 8">
        <text>a 2'-deoxyribonucleoside 5'-diphosphate + [thioredoxin]-disulfide + H2O = a ribonucleoside 5'-diphosphate + [thioredoxin]-dithiol</text>
        <dbReference type="Rhea" id="RHEA:23252"/>
        <dbReference type="Rhea" id="RHEA-COMP:10698"/>
        <dbReference type="Rhea" id="RHEA-COMP:10700"/>
        <dbReference type="ChEBI" id="CHEBI:15377"/>
        <dbReference type="ChEBI" id="CHEBI:29950"/>
        <dbReference type="ChEBI" id="CHEBI:50058"/>
        <dbReference type="ChEBI" id="CHEBI:57930"/>
        <dbReference type="ChEBI" id="CHEBI:73316"/>
        <dbReference type="EC" id="1.17.4.1"/>
    </reaction>
</comment>
<dbReference type="eggNOG" id="COG0209">
    <property type="taxonomic scope" value="Bacteria"/>
</dbReference>
<evidence type="ECO:0000256" key="3">
    <source>
        <dbReference type="ARBA" id="ARBA00022628"/>
    </source>
</evidence>
<keyword evidence="5 8" id="KW-0215">Deoxyribonucleotide synthesis</keyword>
<evidence type="ECO:0000256" key="7">
    <source>
        <dbReference type="ARBA" id="ARBA00047754"/>
    </source>
</evidence>
<feature type="domain" description="Ribonucleotide reductase large subunit N-terminal" evidence="9">
    <location>
        <begin position="11"/>
        <end position="92"/>
    </location>
</feature>
<gene>
    <name evidence="11" type="ORF">OSCT_0406</name>
</gene>
<evidence type="ECO:0000313" key="11">
    <source>
        <dbReference type="EMBL" id="EFO81734.1"/>
    </source>
</evidence>
<dbReference type="GO" id="GO:0005524">
    <property type="term" value="F:ATP binding"/>
    <property type="evidence" value="ECO:0007669"/>
    <property type="project" value="InterPro"/>
</dbReference>
<comment type="similarity">
    <text evidence="8">Belongs to the ribonucleoside diphosphate reductase large chain family.</text>
</comment>
<keyword evidence="4 8" id="KW-0560">Oxidoreductase</keyword>
<name>E1IAQ5_9CHLR</name>
<dbReference type="Proteomes" id="UP000054010">
    <property type="component" value="Unassembled WGS sequence"/>
</dbReference>
<evidence type="ECO:0000256" key="1">
    <source>
        <dbReference type="ARBA" id="ARBA00001922"/>
    </source>
</evidence>
<dbReference type="EMBL" id="ADVR01000006">
    <property type="protein sequence ID" value="EFO81734.1"/>
    <property type="molecule type" value="Genomic_DNA"/>
</dbReference>
<dbReference type="SUPFAM" id="SSF48168">
    <property type="entry name" value="R1 subunit of ribonucleotide reductase, N-terminal domain"/>
    <property type="match status" value="1"/>
</dbReference>